<dbReference type="Proteomes" id="UP000685013">
    <property type="component" value="Chromosome 15"/>
</dbReference>
<sequence length="83" mass="10053">MENNEKKQGGDNFFQMPLHYPRYSKMDYENMPEWKLDRLLLEYGLPTHGNLPYKRQFAMGAFLWHDYHPTFKLDPSLLNNKLM</sequence>
<feature type="domain" description="DUF7722" evidence="1">
    <location>
        <begin position="20"/>
        <end position="65"/>
    </location>
</feature>
<dbReference type="PANTHER" id="PTHR33513">
    <property type="entry name" value="OS06G0523300 PROTEIN"/>
    <property type="match status" value="1"/>
</dbReference>
<dbReference type="AlphaFoldDB" id="A0AAV6MBH4"/>
<evidence type="ECO:0000313" key="3">
    <source>
        <dbReference type="Proteomes" id="UP000685013"/>
    </source>
</evidence>
<evidence type="ECO:0000313" key="2">
    <source>
        <dbReference type="EMBL" id="KAG6578420.1"/>
    </source>
</evidence>
<organism evidence="2 3">
    <name type="scientific">Cucurbita argyrosperma subsp. sororia</name>
    <dbReference type="NCBI Taxonomy" id="37648"/>
    <lineage>
        <taxon>Eukaryota</taxon>
        <taxon>Viridiplantae</taxon>
        <taxon>Streptophyta</taxon>
        <taxon>Embryophyta</taxon>
        <taxon>Tracheophyta</taxon>
        <taxon>Spermatophyta</taxon>
        <taxon>Magnoliopsida</taxon>
        <taxon>eudicotyledons</taxon>
        <taxon>Gunneridae</taxon>
        <taxon>Pentapetalae</taxon>
        <taxon>rosids</taxon>
        <taxon>fabids</taxon>
        <taxon>Cucurbitales</taxon>
        <taxon>Cucurbitaceae</taxon>
        <taxon>Cucurbiteae</taxon>
        <taxon>Cucurbita</taxon>
    </lineage>
</organism>
<evidence type="ECO:0000259" key="1">
    <source>
        <dbReference type="Pfam" id="PF24847"/>
    </source>
</evidence>
<reference evidence="2 3" key="1">
    <citation type="journal article" date="2021" name="Hortic Res">
        <title>The domestication of Cucurbita argyrosperma as revealed by the genome of its wild relative.</title>
        <authorList>
            <person name="Barrera-Redondo J."/>
            <person name="Sanchez-de la Vega G."/>
            <person name="Aguirre-Liguori J.A."/>
            <person name="Castellanos-Morales G."/>
            <person name="Gutierrez-Guerrero Y.T."/>
            <person name="Aguirre-Dugua X."/>
            <person name="Aguirre-Planter E."/>
            <person name="Tenaillon M.I."/>
            <person name="Lira-Saade R."/>
            <person name="Eguiarte L.E."/>
        </authorList>
    </citation>
    <scope>NUCLEOTIDE SEQUENCE [LARGE SCALE GENOMIC DNA]</scope>
    <source>
        <strain evidence="2">JBR-2021</strain>
    </source>
</reference>
<proteinExistence type="predicted"/>
<dbReference type="Pfam" id="PF24847">
    <property type="entry name" value="DUF7722"/>
    <property type="match status" value="1"/>
</dbReference>
<gene>
    <name evidence="2" type="ORF">SDJN03_22868</name>
</gene>
<keyword evidence="3" id="KW-1185">Reference proteome</keyword>
<comment type="caution">
    <text evidence="2">The sequence shown here is derived from an EMBL/GenBank/DDBJ whole genome shotgun (WGS) entry which is preliminary data.</text>
</comment>
<dbReference type="PANTHER" id="PTHR33513:SF45">
    <property type="entry name" value="CYTOPLASMIC TRNA 2-THIOLATION PROTEIN"/>
    <property type="match status" value="1"/>
</dbReference>
<dbReference type="EMBL" id="JAGKQH010000015">
    <property type="protein sequence ID" value="KAG6578420.1"/>
    <property type="molecule type" value="Genomic_DNA"/>
</dbReference>
<protein>
    <recommendedName>
        <fullName evidence="1">DUF7722 domain-containing protein</fullName>
    </recommendedName>
</protein>
<dbReference type="InterPro" id="IPR056139">
    <property type="entry name" value="DUF7722"/>
</dbReference>
<accession>A0AAV6MBH4</accession>
<feature type="non-terminal residue" evidence="2">
    <location>
        <position position="1"/>
    </location>
</feature>
<name>A0AAV6MBH4_9ROSI</name>